<evidence type="ECO:0000256" key="1">
    <source>
        <dbReference type="SAM" id="MobiDB-lite"/>
    </source>
</evidence>
<sequence>MQQLGAGGDQDTAQGRWRGRRSSGRRRAHRSSEAAAQALQLGAARACRISGVAARALQLGLVGGSAGAVARAGGERAAAQGRRGAVARRLAREEQQ</sequence>
<dbReference type="Proteomes" id="UP000244336">
    <property type="component" value="Chromosome 2"/>
</dbReference>
<keyword evidence="3" id="KW-1185">Reference proteome</keyword>
<dbReference type="EMBL" id="CM009750">
    <property type="protein sequence ID" value="PUZ70557.1"/>
    <property type="molecule type" value="Genomic_DNA"/>
</dbReference>
<evidence type="ECO:0000313" key="3">
    <source>
        <dbReference type="Proteomes" id="UP000244336"/>
    </source>
</evidence>
<feature type="compositionally biased region" description="Basic residues" evidence="1">
    <location>
        <begin position="17"/>
        <end position="29"/>
    </location>
</feature>
<feature type="compositionally biased region" description="Low complexity" evidence="1">
    <location>
        <begin position="76"/>
        <end position="88"/>
    </location>
</feature>
<reference evidence="2 3" key="1">
    <citation type="submission" date="2018-04" db="EMBL/GenBank/DDBJ databases">
        <title>WGS assembly of Panicum hallii var. hallii HAL2.</title>
        <authorList>
            <person name="Lovell J."/>
            <person name="Jenkins J."/>
            <person name="Lowry D."/>
            <person name="Mamidi S."/>
            <person name="Sreedasyam A."/>
            <person name="Weng X."/>
            <person name="Barry K."/>
            <person name="Bonette J."/>
            <person name="Campitelli B."/>
            <person name="Daum C."/>
            <person name="Gordon S."/>
            <person name="Gould B."/>
            <person name="Lipzen A."/>
            <person name="MacQueen A."/>
            <person name="Palacio-Mejia J."/>
            <person name="Plott C."/>
            <person name="Shakirov E."/>
            <person name="Shu S."/>
            <person name="Yoshinaga Y."/>
            <person name="Zane M."/>
            <person name="Rokhsar D."/>
            <person name="Grimwood J."/>
            <person name="Schmutz J."/>
            <person name="Juenger T."/>
        </authorList>
    </citation>
    <scope>NUCLEOTIDE SEQUENCE [LARGE SCALE GENOMIC DNA]</scope>
    <source>
        <strain evidence="3">cv. HAL2</strain>
    </source>
</reference>
<feature type="region of interest" description="Disordered" evidence="1">
    <location>
        <begin position="76"/>
        <end position="96"/>
    </location>
</feature>
<accession>A0A2T7ERV8</accession>
<dbReference type="AlphaFoldDB" id="A0A2T7ERV8"/>
<proteinExistence type="predicted"/>
<organism evidence="2 3">
    <name type="scientific">Panicum hallii var. hallii</name>
    <dbReference type="NCBI Taxonomy" id="1504633"/>
    <lineage>
        <taxon>Eukaryota</taxon>
        <taxon>Viridiplantae</taxon>
        <taxon>Streptophyta</taxon>
        <taxon>Embryophyta</taxon>
        <taxon>Tracheophyta</taxon>
        <taxon>Spermatophyta</taxon>
        <taxon>Magnoliopsida</taxon>
        <taxon>Liliopsida</taxon>
        <taxon>Poales</taxon>
        <taxon>Poaceae</taxon>
        <taxon>PACMAD clade</taxon>
        <taxon>Panicoideae</taxon>
        <taxon>Panicodae</taxon>
        <taxon>Paniceae</taxon>
        <taxon>Panicinae</taxon>
        <taxon>Panicum</taxon>
        <taxon>Panicum sect. Panicum</taxon>
    </lineage>
</organism>
<feature type="region of interest" description="Disordered" evidence="1">
    <location>
        <begin position="1"/>
        <end position="33"/>
    </location>
</feature>
<dbReference type="Gramene" id="PUZ70557">
    <property type="protein sequence ID" value="PUZ70557"/>
    <property type="gene ID" value="GQ55_2G241200"/>
</dbReference>
<name>A0A2T7ERV8_9POAL</name>
<protein>
    <submittedName>
        <fullName evidence="2">Uncharacterized protein</fullName>
    </submittedName>
</protein>
<gene>
    <name evidence="2" type="ORF">GQ55_2G241200</name>
</gene>
<evidence type="ECO:0000313" key="2">
    <source>
        <dbReference type="EMBL" id="PUZ70557.1"/>
    </source>
</evidence>